<feature type="compositionally biased region" description="Pro residues" evidence="2">
    <location>
        <begin position="374"/>
        <end position="384"/>
    </location>
</feature>
<evidence type="ECO:0000256" key="1">
    <source>
        <dbReference type="ARBA" id="ARBA00001947"/>
    </source>
</evidence>
<dbReference type="PROSITE" id="PS50106">
    <property type="entry name" value="PDZ"/>
    <property type="match status" value="1"/>
</dbReference>
<evidence type="ECO:0000313" key="6">
    <source>
        <dbReference type="Proteomes" id="UP000515838"/>
    </source>
</evidence>
<organism evidence="5 6">
    <name type="scientific">Pseudoxanthomonas mexicana</name>
    <dbReference type="NCBI Taxonomy" id="128785"/>
    <lineage>
        <taxon>Bacteria</taxon>
        <taxon>Pseudomonadati</taxon>
        <taxon>Pseudomonadota</taxon>
        <taxon>Gammaproteobacteria</taxon>
        <taxon>Lysobacterales</taxon>
        <taxon>Lysobacteraceae</taxon>
        <taxon>Pseudoxanthomonas</taxon>
    </lineage>
</organism>
<dbReference type="GO" id="GO:0004222">
    <property type="term" value="F:metalloendopeptidase activity"/>
    <property type="evidence" value="ECO:0007669"/>
    <property type="project" value="InterPro"/>
</dbReference>
<dbReference type="PANTHER" id="PTHR42837:SF2">
    <property type="entry name" value="MEMBRANE METALLOPROTEASE ARASP2, CHLOROPLASTIC-RELATED"/>
    <property type="match status" value="1"/>
</dbReference>
<reference evidence="5 6" key="1">
    <citation type="submission" date="2020-08" db="EMBL/GenBank/DDBJ databases">
        <title>Streptomycin Non-resistant strain, P. mexicana.</title>
        <authorList>
            <person name="Ganesh-Kumar S."/>
            <person name="Zhe T."/>
            <person name="Yu Z."/>
            <person name="Min Y."/>
        </authorList>
    </citation>
    <scope>NUCLEOTIDE SEQUENCE [LARGE SCALE GENOMIC DNA]</scope>
    <source>
        <strain evidence="5 6">GTZY2</strain>
    </source>
</reference>
<dbReference type="EMBL" id="CP060731">
    <property type="protein sequence ID" value="QNN79220.1"/>
    <property type="molecule type" value="Genomic_DNA"/>
</dbReference>
<evidence type="ECO:0000256" key="3">
    <source>
        <dbReference type="SAM" id="SignalP"/>
    </source>
</evidence>
<dbReference type="RefSeq" id="WP_187574390.1">
    <property type="nucleotide sequence ID" value="NZ_CP060731.1"/>
</dbReference>
<keyword evidence="3" id="KW-0732">Signal</keyword>
<dbReference type="AlphaFoldDB" id="A0A7G9TGJ5"/>
<evidence type="ECO:0000256" key="2">
    <source>
        <dbReference type="SAM" id="MobiDB-lite"/>
    </source>
</evidence>
<feature type="signal peptide" evidence="3">
    <location>
        <begin position="1"/>
        <end position="22"/>
    </location>
</feature>
<dbReference type="Gene3D" id="2.30.42.10">
    <property type="match status" value="2"/>
</dbReference>
<dbReference type="Pfam" id="PF13180">
    <property type="entry name" value="PDZ_2"/>
    <property type="match status" value="2"/>
</dbReference>
<protein>
    <submittedName>
        <fullName evidence="5">PDZ domain-containing protein</fullName>
    </submittedName>
</protein>
<dbReference type="Proteomes" id="UP000515838">
    <property type="component" value="Chromosome"/>
</dbReference>
<accession>A0A7G9TGJ5</accession>
<dbReference type="SUPFAM" id="SSF50156">
    <property type="entry name" value="PDZ domain-like"/>
    <property type="match status" value="2"/>
</dbReference>
<comment type="cofactor">
    <cofactor evidence="1">
        <name>Zn(2+)</name>
        <dbReference type="ChEBI" id="CHEBI:29105"/>
    </cofactor>
</comment>
<gene>
    <name evidence="5" type="ORF">IAE60_07400</name>
</gene>
<dbReference type="InterPro" id="IPR036034">
    <property type="entry name" value="PDZ_sf"/>
</dbReference>
<proteinExistence type="predicted"/>
<dbReference type="InterPro" id="IPR004387">
    <property type="entry name" value="Pept_M50_Zn"/>
</dbReference>
<dbReference type="GeneID" id="81470787"/>
<feature type="domain" description="PDZ" evidence="4">
    <location>
        <begin position="47"/>
        <end position="146"/>
    </location>
</feature>
<sequence length="394" mass="41622">MLKSFSTTLLAFALAAPLPGFAQQDDAARQKELDAARADLQRAAKRVAELSRDASRVGSPVEIDHLIVRRPRLGILLSGDDAAGVRITGVTPDSGAAKAGLKAGDRLLRVGDETVNGGTGDARVAHARKLLADLQAETPVRVTYQRGGKTYDASVTPTQVSPRVAFAGQGPGTFFFRTGESGMPWIDGAPMPMGEIATVIAPEVQRELRQLGRLGDCKGEDCRLPALAEAFRWSNLNLATVDASLGRYFGTDAGVLVLSVGEELEGLQPGDVIRKVDGAPVTSPRDVTQALRGKPEEAKVAIEYLRDRQVRTGTVTVPKAATLRLPATSRIVVKPRVAAAVGKTPAVVERRRVMIVDQDGKVQTFEDDGEDTPLPSPPPAPQAPPAGKGGGTLI</sequence>
<evidence type="ECO:0000259" key="4">
    <source>
        <dbReference type="PROSITE" id="PS50106"/>
    </source>
</evidence>
<dbReference type="PANTHER" id="PTHR42837">
    <property type="entry name" value="REGULATOR OF SIGMA-E PROTEASE RSEP"/>
    <property type="match status" value="1"/>
</dbReference>
<dbReference type="GO" id="GO:0006508">
    <property type="term" value="P:proteolysis"/>
    <property type="evidence" value="ECO:0007669"/>
    <property type="project" value="InterPro"/>
</dbReference>
<feature type="region of interest" description="Disordered" evidence="2">
    <location>
        <begin position="359"/>
        <end position="394"/>
    </location>
</feature>
<dbReference type="InterPro" id="IPR001478">
    <property type="entry name" value="PDZ"/>
</dbReference>
<name>A0A7G9TGJ5_PSEMX</name>
<dbReference type="SMART" id="SM00228">
    <property type="entry name" value="PDZ"/>
    <property type="match status" value="2"/>
</dbReference>
<evidence type="ECO:0000313" key="5">
    <source>
        <dbReference type="EMBL" id="QNN79220.1"/>
    </source>
</evidence>
<dbReference type="GO" id="GO:0016020">
    <property type="term" value="C:membrane"/>
    <property type="evidence" value="ECO:0007669"/>
    <property type="project" value="InterPro"/>
</dbReference>
<feature type="chain" id="PRO_5028946030" evidence="3">
    <location>
        <begin position="23"/>
        <end position="394"/>
    </location>
</feature>